<dbReference type="Proteomes" id="UP000789706">
    <property type="component" value="Unassembled WGS sequence"/>
</dbReference>
<sequence length="279" mass="32671">MVLKSKKRASPNKYSPIYKCTIKELPTEILLMTFSYLDISTLLCLSNVCKRFQIIGETCLAVKFKEPNVSLNLLFEQEHKWNYPVDFYFDHLNLNNGRFIFKPKAIEKIKFIHSSMVKKPTLYKVQIQRNKIIEPLMENFLQKSYALSTKEINTTIEKVASVYRIGHGSNHLKIPFKFTYSVTDIPPPTESINRGGERWITPKEFECFPRKNAIRNSLEIELDIDGQEIIHIRRRNSINSITHLSLLEEVQDQHENTLMIRKIMDPIKSSSKWLLGPRR</sequence>
<evidence type="ECO:0000313" key="2">
    <source>
        <dbReference type="EMBL" id="CAG8512243.1"/>
    </source>
</evidence>
<dbReference type="InterPro" id="IPR001810">
    <property type="entry name" value="F-box_dom"/>
</dbReference>
<evidence type="ECO:0000259" key="1">
    <source>
        <dbReference type="PROSITE" id="PS50181"/>
    </source>
</evidence>
<accession>A0A9N9F624</accession>
<reference evidence="2" key="1">
    <citation type="submission" date="2021-06" db="EMBL/GenBank/DDBJ databases">
        <authorList>
            <person name="Kallberg Y."/>
            <person name="Tangrot J."/>
            <person name="Rosling A."/>
        </authorList>
    </citation>
    <scope>NUCLEOTIDE SEQUENCE</scope>
    <source>
        <strain evidence="2">AZ414A</strain>
    </source>
</reference>
<proteinExistence type="predicted"/>
<protein>
    <submittedName>
        <fullName evidence="2">1076_t:CDS:1</fullName>
    </submittedName>
</protein>
<comment type="caution">
    <text evidence="2">The sequence shown here is derived from an EMBL/GenBank/DDBJ whole genome shotgun (WGS) entry which is preliminary data.</text>
</comment>
<organism evidence="2 3">
    <name type="scientific">Diversispora eburnea</name>
    <dbReference type="NCBI Taxonomy" id="1213867"/>
    <lineage>
        <taxon>Eukaryota</taxon>
        <taxon>Fungi</taxon>
        <taxon>Fungi incertae sedis</taxon>
        <taxon>Mucoromycota</taxon>
        <taxon>Glomeromycotina</taxon>
        <taxon>Glomeromycetes</taxon>
        <taxon>Diversisporales</taxon>
        <taxon>Diversisporaceae</taxon>
        <taxon>Diversispora</taxon>
    </lineage>
</organism>
<feature type="domain" description="F-box" evidence="1">
    <location>
        <begin position="19"/>
        <end position="67"/>
    </location>
</feature>
<gene>
    <name evidence="2" type="ORF">DEBURN_LOCUS5236</name>
</gene>
<evidence type="ECO:0000313" key="3">
    <source>
        <dbReference type="Proteomes" id="UP000789706"/>
    </source>
</evidence>
<dbReference type="AlphaFoldDB" id="A0A9N9F624"/>
<dbReference type="InterPro" id="IPR036047">
    <property type="entry name" value="F-box-like_dom_sf"/>
</dbReference>
<dbReference type="EMBL" id="CAJVPK010000452">
    <property type="protein sequence ID" value="CAG8512243.1"/>
    <property type="molecule type" value="Genomic_DNA"/>
</dbReference>
<name>A0A9N9F624_9GLOM</name>
<dbReference type="PROSITE" id="PS50181">
    <property type="entry name" value="FBOX"/>
    <property type="match status" value="1"/>
</dbReference>
<dbReference type="Pfam" id="PF12937">
    <property type="entry name" value="F-box-like"/>
    <property type="match status" value="1"/>
</dbReference>
<dbReference type="SUPFAM" id="SSF81383">
    <property type="entry name" value="F-box domain"/>
    <property type="match status" value="1"/>
</dbReference>
<keyword evidence="3" id="KW-1185">Reference proteome</keyword>
<dbReference type="Gene3D" id="1.20.1280.50">
    <property type="match status" value="1"/>
</dbReference>
<dbReference type="OrthoDB" id="2399195at2759"/>